<feature type="domain" description="AMP-dependent synthetase/ligase" evidence="1">
    <location>
        <begin position="10"/>
        <end position="365"/>
    </location>
</feature>
<evidence type="ECO:0000259" key="1">
    <source>
        <dbReference type="Pfam" id="PF00501"/>
    </source>
</evidence>
<dbReference type="OrthoDB" id="2472181at2"/>
<name>A0A4V5MMT8_9ACTN</name>
<dbReference type="GO" id="GO:0016874">
    <property type="term" value="F:ligase activity"/>
    <property type="evidence" value="ECO:0007669"/>
    <property type="project" value="UniProtKB-KW"/>
</dbReference>
<dbReference type="InterPro" id="IPR020845">
    <property type="entry name" value="AMP-binding_CS"/>
</dbReference>
<dbReference type="Proteomes" id="UP000308697">
    <property type="component" value="Unassembled WGS sequence"/>
</dbReference>
<dbReference type="GO" id="GO:0043041">
    <property type="term" value="P:amino acid activation for nonribosomal peptide biosynthetic process"/>
    <property type="evidence" value="ECO:0007669"/>
    <property type="project" value="TreeGrafter"/>
</dbReference>
<gene>
    <name evidence="3" type="ORF">FCH28_02980</name>
</gene>
<dbReference type="NCBIfam" id="TIGR01733">
    <property type="entry name" value="AA-adenyl-dom"/>
    <property type="match status" value="1"/>
</dbReference>
<dbReference type="InterPro" id="IPR042099">
    <property type="entry name" value="ANL_N_sf"/>
</dbReference>
<dbReference type="Pfam" id="PF00501">
    <property type="entry name" value="AMP-binding"/>
    <property type="match status" value="1"/>
</dbReference>
<dbReference type="EMBL" id="SUMB01000001">
    <property type="protein sequence ID" value="TJZ59108.1"/>
    <property type="molecule type" value="Genomic_DNA"/>
</dbReference>
<evidence type="ECO:0000313" key="4">
    <source>
        <dbReference type="Proteomes" id="UP000308697"/>
    </source>
</evidence>
<organism evidence="3 4">
    <name type="scientific">Streptomyces piniterrae</name>
    <dbReference type="NCBI Taxonomy" id="2571125"/>
    <lineage>
        <taxon>Bacteria</taxon>
        <taxon>Bacillati</taxon>
        <taxon>Actinomycetota</taxon>
        <taxon>Actinomycetes</taxon>
        <taxon>Kitasatosporales</taxon>
        <taxon>Streptomycetaceae</taxon>
        <taxon>Streptomyces</taxon>
    </lineage>
</organism>
<protein>
    <submittedName>
        <fullName evidence="3">D-alanine--poly(Phosphoribitol) ligase</fullName>
    </submittedName>
</protein>
<dbReference type="Pfam" id="PF13193">
    <property type="entry name" value="AMP-binding_C"/>
    <property type="match status" value="1"/>
</dbReference>
<dbReference type="InterPro" id="IPR045851">
    <property type="entry name" value="AMP-bd_C_sf"/>
</dbReference>
<dbReference type="PROSITE" id="PS00455">
    <property type="entry name" value="AMP_BINDING"/>
    <property type="match status" value="1"/>
</dbReference>
<dbReference type="Gene3D" id="3.30.300.30">
    <property type="match status" value="1"/>
</dbReference>
<keyword evidence="4" id="KW-1185">Reference proteome</keyword>
<keyword evidence="3" id="KW-0436">Ligase</keyword>
<dbReference type="InterPro" id="IPR025110">
    <property type="entry name" value="AMP-bd_C"/>
</dbReference>
<dbReference type="Gene3D" id="3.40.50.12780">
    <property type="entry name" value="N-terminal domain of ligase-like"/>
    <property type="match status" value="1"/>
</dbReference>
<proteinExistence type="predicted"/>
<dbReference type="GO" id="GO:0005737">
    <property type="term" value="C:cytoplasm"/>
    <property type="evidence" value="ECO:0007669"/>
    <property type="project" value="TreeGrafter"/>
</dbReference>
<evidence type="ECO:0000313" key="3">
    <source>
        <dbReference type="EMBL" id="TJZ59108.1"/>
    </source>
</evidence>
<accession>A0A4V5MMT8</accession>
<dbReference type="InterPro" id="IPR010071">
    <property type="entry name" value="AA_adenyl_dom"/>
</dbReference>
<comment type="caution">
    <text evidence="3">The sequence shown here is derived from an EMBL/GenBank/DDBJ whole genome shotgun (WGS) entry which is preliminary data.</text>
</comment>
<feature type="domain" description="AMP-binding enzyme C-terminal" evidence="2">
    <location>
        <begin position="434"/>
        <end position="505"/>
    </location>
</feature>
<reference evidence="3 4" key="1">
    <citation type="submission" date="2019-04" db="EMBL/GenBank/DDBJ databases">
        <title>Streptomyces piniterrae sp. nov., a heliquinomycin-producing actinomycete isolated from rhizosphere soil of Pinus yunnanensis.</title>
        <authorList>
            <person name="Zhuang X."/>
            <person name="Zhao J."/>
        </authorList>
    </citation>
    <scope>NUCLEOTIDE SEQUENCE [LARGE SCALE GENOMIC DNA]</scope>
    <source>
        <strain evidence="4">jys28</strain>
    </source>
</reference>
<dbReference type="InterPro" id="IPR000873">
    <property type="entry name" value="AMP-dep_synth/lig_dom"/>
</dbReference>
<dbReference type="RefSeq" id="WP_136738060.1">
    <property type="nucleotide sequence ID" value="NZ_SUMB01000001.1"/>
</dbReference>
<dbReference type="GO" id="GO:0031177">
    <property type="term" value="F:phosphopantetheine binding"/>
    <property type="evidence" value="ECO:0007669"/>
    <property type="project" value="TreeGrafter"/>
</dbReference>
<dbReference type="GO" id="GO:0044550">
    <property type="term" value="P:secondary metabolite biosynthetic process"/>
    <property type="evidence" value="ECO:0007669"/>
    <property type="project" value="TreeGrafter"/>
</dbReference>
<dbReference type="SUPFAM" id="SSF56801">
    <property type="entry name" value="Acetyl-CoA synthetase-like"/>
    <property type="match status" value="1"/>
</dbReference>
<dbReference type="PANTHER" id="PTHR45527">
    <property type="entry name" value="NONRIBOSOMAL PEPTIDE SYNTHETASE"/>
    <property type="match status" value="1"/>
</dbReference>
<evidence type="ECO:0000259" key="2">
    <source>
        <dbReference type="Pfam" id="PF13193"/>
    </source>
</evidence>
<sequence length="522" mass="57385">MTDRTLYEWFRRTLHRSPDAVALEIQDRALTYRELDRRADAVAGGLVRAHGGAPRRVALLASRSLTAFAGYLAALRLGATVTPLNPTYPAQRNQSVCELAGVEALIVDDNGAPQLPVLGEGFTGTVLRLTDDETWALEPAGDLPPYATTPDDIAYVLFTSGSTGRPKGVPIRHRNLAPYIGHNIERFEVGPGCRISHTFDFTFDPSVFDVFVTWGAGATLVVPQRTELLKPVDYLVERGITHWFSVPSVVSVTAGLGNLPPGMATGLRYGIFIGEQLTYHQARLWRETAPNAVIENVYGPTELTVACTEFRLPRDPAAWPGTSNDTVPIGPVYDFLEHVVLDEEGRPASEGELCIRGSQRFDGYLDPADDNGRFLSYDPSSGAPAEVYQGEGGLTPAHYYRTGDRVRHENGTLVHLGRLDNQIKLRGYRIELGEIEAAVRRRPGVTDAVVVTVAGATETELVACYTGEEQRPADMMLWLRKQVPVHMVPRRFEHLAELPLNPNGKIDRPALRRTFDVRTGAA</sequence>
<dbReference type="PANTHER" id="PTHR45527:SF1">
    <property type="entry name" value="FATTY ACID SYNTHASE"/>
    <property type="match status" value="1"/>
</dbReference>
<dbReference type="AlphaFoldDB" id="A0A4V5MMT8"/>